<comment type="caution">
    <text evidence="1">The sequence shown here is derived from an EMBL/GenBank/DDBJ whole genome shotgun (WGS) entry which is preliminary data.</text>
</comment>
<proteinExistence type="predicted"/>
<dbReference type="AlphaFoldDB" id="A0A0X3TST8"/>
<organism evidence="1 2">
    <name type="scientific">Ruegeria marisrubri</name>
    <dbReference type="NCBI Taxonomy" id="1685379"/>
    <lineage>
        <taxon>Bacteria</taxon>
        <taxon>Pseudomonadati</taxon>
        <taxon>Pseudomonadota</taxon>
        <taxon>Alphaproteobacteria</taxon>
        <taxon>Rhodobacterales</taxon>
        <taxon>Roseobacteraceae</taxon>
        <taxon>Ruegeria</taxon>
    </lineage>
</organism>
<reference evidence="1 2" key="1">
    <citation type="submission" date="2015-12" db="EMBL/GenBank/DDBJ databases">
        <authorList>
            <person name="Shamseldin A."/>
            <person name="Moawad H."/>
            <person name="Abd El-Rahim W.M."/>
            <person name="Sadowsky M.J."/>
        </authorList>
    </citation>
    <scope>NUCLEOTIDE SEQUENCE [LARGE SCALE GENOMIC DNA]</scope>
    <source>
        <strain evidence="1 2">ZGT118</strain>
    </source>
</reference>
<keyword evidence="2" id="KW-1185">Reference proteome</keyword>
<sequence>MGGTGGLVGTVTAFVTAPATIIAGAVLAAGVAAYEGACYFTDERITEYDEVLAVMQKVAENANPEMFEVSMNNGSGGAEIIIRGAEGYDKYDVKNLYIVNGVLMHRDWFRNTTVASLTLVVPMEN</sequence>
<evidence type="ECO:0000313" key="1">
    <source>
        <dbReference type="EMBL" id="KUJ78111.1"/>
    </source>
</evidence>
<accession>A0A0X3TST8</accession>
<evidence type="ECO:0000313" key="2">
    <source>
        <dbReference type="Proteomes" id="UP000053791"/>
    </source>
</evidence>
<protein>
    <submittedName>
        <fullName evidence="1">Uncharacterized protein</fullName>
    </submittedName>
</protein>
<dbReference type="Proteomes" id="UP000053791">
    <property type="component" value="Unassembled WGS sequence"/>
</dbReference>
<dbReference type="EMBL" id="LQBQ01000023">
    <property type="protein sequence ID" value="KUJ78111.1"/>
    <property type="molecule type" value="Genomic_DNA"/>
</dbReference>
<name>A0A0X3TST8_9RHOB</name>
<gene>
    <name evidence="1" type="ORF">AVO45_09130</name>
</gene>